<evidence type="ECO:0000256" key="1">
    <source>
        <dbReference type="SAM" id="MobiDB-lite"/>
    </source>
</evidence>
<dbReference type="InterPro" id="IPR005046">
    <property type="entry name" value="DUF285"/>
</dbReference>
<dbReference type="InterPro" id="IPR011889">
    <property type="entry name" value="Liste_lipo_26"/>
</dbReference>
<feature type="compositionally biased region" description="Polar residues" evidence="1">
    <location>
        <begin position="108"/>
        <end position="117"/>
    </location>
</feature>
<feature type="region of interest" description="Disordered" evidence="1">
    <location>
        <begin position="104"/>
        <end position="129"/>
    </location>
</feature>
<dbReference type="NCBIfam" id="TIGR02167">
    <property type="entry name" value="Liste_lipo_26"/>
    <property type="match status" value="1"/>
</dbReference>
<feature type="signal peptide" evidence="2">
    <location>
        <begin position="1"/>
        <end position="15"/>
    </location>
</feature>
<sequence>MLRALVSAVLSVTSALPLRAPARGPILGSCLKPWKGCPEGGSLSGSRLGFAGFSEVMAMYDGSKSDKSGSTCAPHGENGLDRAAPKALATSPAATALRQLYKNHGADGSTSDKSGSTCAPHGENGLDRAAPKALATSPAATALRQLYNNYGADGLYADAFDSETIKGAATTELDPNKYQAGGVHALHAVEQPVSGTMMPFAAPGATNGGGSANELQTGIDVLDVASAELAPTPGTTMQFKGGVDEEEAAQSYLGRTSWCLFQVLASVVPRRSSSAMGAAWRSSIVGYLLIWGDVTHVAAETSVRGGSGRSDDNTKSKTKTNNAPRAPAGGLAQRRALTGYVMDNDSIRTAVTTWFDDQSAAEAVYGHISTWETSGVTDMSGLFCVRQDMDDDWYNDCINADASFNEDIGAWDTSGVTTMHMMFAHAYAFDQDISSWDTSGVTRMDYMFYEALAFDQDIGDWVVHSVMSMEGMFQEAWSFDQDLGWCVDAYLDEAFSETRCASTSCGVKVGQFVTASGSCESTYAPTAYYDGVHHTDVSIRTAVTAWLSDATAAEATYGHISTWETGGVTDMSYLFCVRQSWMDSDSHYDDCVLSTSSFNEDIGAWDTSGVKRMDYMFFLASAFDQPLNDWRVDKVTDMSGMFAGASVFDQDISAWDTSGVRSMGDMFGGAYAFNQDLGWCVDDDVDFAYSDGEGSTFQAAFSYTQCELTYCGVVQMDNCPITGYVMDDDSIRTAVAAWASDAATAEATYGHISTWATGGVTDMSHLFCVRQDYMDDPDEAEYYESCVLPASAASFNEDIGAWDTSGVTRMYGMFAFASAFNRDIGGWAVHSVTTMEEMFESALAFDQDLGWCVDDDVDLHLAFRYTPCASTLCGVSWGGCDIPSNGNVMANGKIRIAVAAWLSDATAAEATYGHISTWRTDKVTDTSGLFREKTSFNDEIGAWDTSGVTKMHWMFDEAWAFNQPIGNWRVDNVMDMNGMFFRAYAFNQDIGDWAVQSVKDFTEMFGGASSFNQYIGDWAVHSVTDISYMFEGASAFDQDLGWCVDNDVSLEGAFSETQCESTSCGIVQMDNCPITGYPITSYAMDDSSIRTAVTTWFYDPSAAEATYGHISTWETSGVTDMSLLFYDSSRNIARPFNEDIGAWDTSGVTTMRKMFAAARAFDQDISAWSVDNVRDMNQMFREASSFNQDLGWCVDDGVIGNSAFSGSGCCSTSCGVAQKDETGDCQIKRIYNRIKGILNDCDDDDGATELVMSTGLAAIGITFTGITIAAIANALQEQCALGPTIVYEAGTTHPYYITPNLCTIGTKTFSSDKTVRDASPRKVCRKFCEAASEKGKLALKHVQGLTCYCKRG</sequence>
<evidence type="ECO:0000256" key="2">
    <source>
        <dbReference type="SAM" id="SignalP"/>
    </source>
</evidence>
<proteinExistence type="predicted"/>
<organism evidence="3 4">
    <name type="scientific">Pelagomonas calceolata</name>
    <dbReference type="NCBI Taxonomy" id="35677"/>
    <lineage>
        <taxon>Eukaryota</taxon>
        <taxon>Sar</taxon>
        <taxon>Stramenopiles</taxon>
        <taxon>Ochrophyta</taxon>
        <taxon>Pelagophyceae</taxon>
        <taxon>Pelagomonadales</taxon>
        <taxon>Pelagomonadaceae</taxon>
        <taxon>Pelagomonas</taxon>
    </lineage>
</organism>
<name>A0A8J2SNG0_9STRA</name>
<feature type="region of interest" description="Disordered" evidence="1">
    <location>
        <begin position="64"/>
        <end position="83"/>
    </location>
</feature>
<evidence type="ECO:0000313" key="3">
    <source>
        <dbReference type="EMBL" id="CAH0375818.1"/>
    </source>
</evidence>
<comment type="caution">
    <text evidence="3">The sequence shown here is derived from an EMBL/GenBank/DDBJ whole genome shotgun (WGS) entry which is preliminary data.</text>
</comment>
<gene>
    <name evidence="3" type="ORF">PECAL_5P03660</name>
</gene>
<dbReference type="EMBL" id="CAKKNE010000005">
    <property type="protein sequence ID" value="CAH0375818.1"/>
    <property type="molecule type" value="Genomic_DNA"/>
</dbReference>
<accession>A0A8J2SNG0</accession>
<reference evidence="3" key="1">
    <citation type="submission" date="2021-11" db="EMBL/GenBank/DDBJ databases">
        <authorList>
            <consortium name="Genoscope - CEA"/>
            <person name="William W."/>
        </authorList>
    </citation>
    <scope>NUCLEOTIDE SEQUENCE</scope>
</reference>
<dbReference type="Pfam" id="PF03382">
    <property type="entry name" value="DUF285"/>
    <property type="match status" value="5"/>
</dbReference>
<evidence type="ECO:0000313" key="4">
    <source>
        <dbReference type="Proteomes" id="UP000789595"/>
    </source>
</evidence>
<feature type="chain" id="PRO_5035227542" evidence="2">
    <location>
        <begin position="16"/>
        <end position="1352"/>
    </location>
</feature>
<protein>
    <submittedName>
        <fullName evidence="3">Uncharacterized protein</fullName>
    </submittedName>
</protein>
<feature type="region of interest" description="Disordered" evidence="1">
    <location>
        <begin position="301"/>
        <end position="328"/>
    </location>
</feature>
<dbReference type="OrthoDB" id="443928at2759"/>
<keyword evidence="4" id="KW-1185">Reference proteome</keyword>
<dbReference type="Proteomes" id="UP000789595">
    <property type="component" value="Unassembled WGS sequence"/>
</dbReference>
<keyword evidence="2" id="KW-0732">Signal</keyword>